<gene>
    <name evidence="4" type="ORF">BIY29_04425</name>
</gene>
<comment type="similarity">
    <text evidence="1 2">Belongs to the UPF0225 family.</text>
</comment>
<evidence type="ECO:0000313" key="4">
    <source>
        <dbReference type="EMBL" id="RLM26865.1"/>
    </source>
</evidence>
<dbReference type="OrthoDB" id="21421at2"/>
<reference evidence="4 5" key="1">
    <citation type="submission" date="2016-09" db="EMBL/GenBank/DDBJ databases">
        <authorList>
            <person name="Doonan J."/>
            <person name="Pachebat J.A."/>
            <person name="Golyshin P.N."/>
            <person name="Denman S."/>
            <person name="Mcdonald J.E."/>
        </authorList>
    </citation>
    <scope>NUCLEOTIDE SEQUENCE [LARGE SCALE GENOMIC DNA]</scope>
    <source>
        <strain evidence="4 5">NCPPB 3934</strain>
    </source>
</reference>
<dbReference type="PANTHER" id="PTHR33747:SF1">
    <property type="entry name" value="ADENYLATE CYCLASE-ASSOCIATED CAP C-TERMINAL DOMAIN-CONTAINING PROTEIN"/>
    <property type="match status" value="1"/>
</dbReference>
<dbReference type="Pfam" id="PF02810">
    <property type="entry name" value="SEC-C"/>
    <property type="match status" value="2"/>
</dbReference>
<dbReference type="NCBIfam" id="NF002486">
    <property type="entry name" value="PRK01752.1"/>
    <property type="match status" value="1"/>
</dbReference>
<dbReference type="InterPro" id="IPR032710">
    <property type="entry name" value="NTF2-like_dom_sf"/>
</dbReference>
<dbReference type="InterPro" id="IPR023006">
    <property type="entry name" value="YchJ-like"/>
</dbReference>
<feature type="domain" description="YchJ-like middle NTF2-like" evidence="3">
    <location>
        <begin position="30"/>
        <end position="130"/>
    </location>
</feature>
<evidence type="ECO:0000259" key="3">
    <source>
        <dbReference type="Pfam" id="PF17775"/>
    </source>
</evidence>
<protein>
    <recommendedName>
        <fullName evidence="2">UPF0225 protein BIY29_04425</fullName>
    </recommendedName>
</protein>
<evidence type="ECO:0000256" key="1">
    <source>
        <dbReference type="ARBA" id="ARBA00010839"/>
    </source>
</evidence>
<organism evidence="4 5">
    <name type="scientific">Brenneria alni</name>
    <dbReference type="NCBI Taxonomy" id="71656"/>
    <lineage>
        <taxon>Bacteria</taxon>
        <taxon>Pseudomonadati</taxon>
        <taxon>Pseudomonadota</taxon>
        <taxon>Gammaproteobacteria</taxon>
        <taxon>Enterobacterales</taxon>
        <taxon>Pectobacteriaceae</taxon>
        <taxon>Brenneria</taxon>
    </lineage>
</organism>
<dbReference type="NCBIfam" id="NF002449">
    <property type="entry name" value="PRK01617.1"/>
    <property type="match status" value="1"/>
</dbReference>
<dbReference type="InterPro" id="IPR048469">
    <property type="entry name" value="YchJ-like_M"/>
</dbReference>
<dbReference type="SUPFAM" id="SSF103642">
    <property type="entry name" value="Sec-C motif"/>
    <property type="match status" value="1"/>
</dbReference>
<dbReference type="EMBL" id="MJLZ01000006">
    <property type="protein sequence ID" value="RLM26865.1"/>
    <property type="molecule type" value="Genomic_DNA"/>
</dbReference>
<dbReference type="SUPFAM" id="SSF54427">
    <property type="entry name" value="NTF2-like"/>
    <property type="match status" value="1"/>
</dbReference>
<dbReference type="AlphaFoldDB" id="A0A421DRP8"/>
<name>A0A421DRP8_9GAMM</name>
<dbReference type="PANTHER" id="PTHR33747">
    <property type="entry name" value="UPF0225 PROTEIN SCO1677"/>
    <property type="match status" value="1"/>
</dbReference>
<proteinExistence type="inferred from homology"/>
<sequence length="155" mass="17870">MTDLCPCSSGLQYSSCCQPYLANVIRAADPITLMRSRYTAYVKHDIDYLIATWHPDHQPEKWRVAIAESCRDTLWLSLNILAISSGKTLEEGYVEFAARYTSADNKQQAGLMRERSRFLRYHDRWYYMDGIHLQTGRNEHCPCGSGKKHKKCCGQ</sequence>
<keyword evidence="5" id="KW-1185">Reference proteome</keyword>
<dbReference type="Gene3D" id="3.10.450.50">
    <property type="match status" value="1"/>
</dbReference>
<dbReference type="RefSeq" id="WP_121573973.1">
    <property type="nucleotide sequence ID" value="NZ_MJLZ01000006.1"/>
</dbReference>
<dbReference type="Proteomes" id="UP000285648">
    <property type="component" value="Unassembled WGS sequence"/>
</dbReference>
<accession>A0A421DRP8</accession>
<dbReference type="InterPro" id="IPR004027">
    <property type="entry name" value="SEC_C_motif"/>
</dbReference>
<dbReference type="HAMAP" id="MF_00612">
    <property type="entry name" value="UPF0225"/>
    <property type="match status" value="1"/>
</dbReference>
<dbReference type="Pfam" id="PF17775">
    <property type="entry name" value="YchJ_M-like"/>
    <property type="match status" value="1"/>
</dbReference>
<evidence type="ECO:0000313" key="5">
    <source>
        <dbReference type="Proteomes" id="UP000285648"/>
    </source>
</evidence>
<evidence type="ECO:0000256" key="2">
    <source>
        <dbReference type="HAMAP-Rule" id="MF_00612"/>
    </source>
</evidence>
<comment type="caution">
    <text evidence="4">The sequence shown here is derived from an EMBL/GenBank/DDBJ whole genome shotgun (WGS) entry which is preliminary data.</text>
</comment>